<proteinExistence type="predicted"/>
<feature type="non-terminal residue" evidence="1">
    <location>
        <position position="1"/>
    </location>
</feature>
<organism evidence="1 2">
    <name type="scientific">Galemys pyrenaicus</name>
    <name type="common">Iberian desman</name>
    <name type="synonym">Pyrenean desman</name>
    <dbReference type="NCBI Taxonomy" id="202257"/>
    <lineage>
        <taxon>Eukaryota</taxon>
        <taxon>Metazoa</taxon>
        <taxon>Chordata</taxon>
        <taxon>Craniata</taxon>
        <taxon>Vertebrata</taxon>
        <taxon>Euteleostomi</taxon>
        <taxon>Mammalia</taxon>
        <taxon>Eutheria</taxon>
        <taxon>Laurasiatheria</taxon>
        <taxon>Eulipotyphla</taxon>
        <taxon>Talpidae</taxon>
        <taxon>Galemys</taxon>
    </lineage>
</organism>
<accession>A0A8J5ZTP1</accession>
<reference evidence="1" key="1">
    <citation type="journal article" date="2021" name="Evol. Appl.">
        <title>The genome of the Pyrenean desman and the effects of bottlenecks and inbreeding on the genomic landscape of an endangered species.</title>
        <authorList>
            <person name="Escoda L."/>
            <person name="Castresana J."/>
        </authorList>
    </citation>
    <scope>NUCLEOTIDE SEQUENCE</scope>
    <source>
        <strain evidence="1">IBE-C5619</strain>
    </source>
</reference>
<protein>
    <submittedName>
        <fullName evidence="1">Uncharacterized protein</fullName>
    </submittedName>
</protein>
<dbReference type="AlphaFoldDB" id="A0A8J5ZTP1"/>
<name>A0A8J5ZTP1_GALPY</name>
<evidence type="ECO:0000313" key="1">
    <source>
        <dbReference type="EMBL" id="KAG8506941.1"/>
    </source>
</evidence>
<comment type="caution">
    <text evidence="1">The sequence shown here is derived from an EMBL/GenBank/DDBJ whole genome shotgun (WGS) entry which is preliminary data.</text>
</comment>
<gene>
    <name evidence="1" type="ORF">J0S82_002970</name>
</gene>
<keyword evidence="2" id="KW-1185">Reference proteome</keyword>
<sequence length="160" mass="18612">MNLKPRRLMLAARLRRVATRTKHLRRKSPSVAKTESKAEELAHFLILLRISQRPVMRELIQQLNPGLKITKSQNQYAAKADEPYQKISAACETTASEHHSWDQPDHPQWMSWKQEDDFPEVAEQYQSVITTSPNIDISYMKIIELPTNTDFKKNQIPDTM</sequence>
<dbReference type="Proteomes" id="UP000700334">
    <property type="component" value="Unassembled WGS sequence"/>
</dbReference>
<dbReference type="EMBL" id="JAGFMF010012143">
    <property type="protein sequence ID" value="KAG8506941.1"/>
    <property type="molecule type" value="Genomic_DNA"/>
</dbReference>
<evidence type="ECO:0000313" key="2">
    <source>
        <dbReference type="Proteomes" id="UP000700334"/>
    </source>
</evidence>